<feature type="compositionally biased region" description="Polar residues" evidence="1">
    <location>
        <begin position="55"/>
        <end position="65"/>
    </location>
</feature>
<evidence type="ECO:0000313" key="2">
    <source>
        <dbReference type="EMBL" id="OMJ13738.1"/>
    </source>
</evidence>
<dbReference type="EMBL" id="LSSM01004959">
    <property type="protein sequence ID" value="OMJ13738.1"/>
    <property type="molecule type" value="Genomic_DNA"/>
</dbReference>
<feature type="region of interest" description="Disordered" evidence="1">
    <location>
        <begin position="1"/>
        <end position="25"/>
    </location>
</feature>
<protein>
    <submittedName>
        <fullName evidence="2">Uncharacterized protein</fullName>
    </submittedName>
</protein>
<reference evidence="3" key="1">
    <citation type="submission" date="2017-01" db="EMBL/GenBank/DDBJ databases">
        <authorList>
            <person name="Wang Y."/>
            <person name="White M."/>
            <person name="Kvist S."/>
            <person name="Moncalvo J.-M."/>
        </authorList>
    </citation>
    <scope>NUCLEOTIDE SEQUENCE [LARGE SCALE GENOMIC DNA]</scope>
    <source>
        <strain evidence="3">ID-206-W2</strain>
    </source>
</reference>
<feature type="compositionally biased region" description="Polar residues" evidence="1">
    <location>
        <begin position="76"/>
        <end position="85"/>
    </location>
</feature>
<dbReference type="OrthoDB" id="5727083at2759"/>
<comment type="caution">
    <text evidence="2">The sequence shown here is derived from an EMBL/GenBank/DDBJ whole genome shotgun (WGS) entry which is preliminary data.</text>
</comment>
<dbReference type="Proteomes" id="UP000187429">
    <property type="component" value="Unassembled WGS sequence"/>
</dbReference>
<proteinExistence type="predicted"/>
<evidence type="ECO:0000256" key="1">
    <source>
        <dbReference type="SAM" id="MobiDB-lite"/>
    </source>
</evidence>
<accession>A0A1R1XGI9</accession>
<sequence>MPIINHSNEDSDYSDSESLNKTPRNLFPHQSLFNYFDESIHKSPQRSLIPPPENFKNSELNNSSDFDSDQEIEPTQLISKSLIQI</sequence>
<gene>
    <name evidence="2" type="ORF">AYI69_g8867</name>
</gene>
<organism evidence="2 3">
    <name type="scientific">Smittium culicis</name>
    <dbReference type="NCBI Taxonomy" id="133412"/>
    <lineage>
        <taxon>Eukaryota</taxon>
        <taxon>Fungi</taxon>
        <taxon>Fungi incertae sedis</taxon>
        <taxon>Zoopagomycota</taxon>
        <taxon>Kickxellomycotina</taxon>
        <taxon>Harpellomycetes</taxon>
        <taxon>Harpellales</taxon>
        <taxon>Legeriomycetaceae</taxon>
        <taxon>Smittium</taxon>
    </lineage>
</organism>
<feature type="region of interest" description="Disordered" evidence="1">
    <location>
        <begin position="42"/>
        <end position="85"/>
    </location>
</feature>
<dbReference type="AlphaFoldDB" id="A0A1R1XGI9"/>
<name>A0A1R1XGI9_9FUNG</name>
<evidence type="ECO:0000313" key="3">
    <source>
        <dbReference type="Proteomes" id="UP000187429"/>
    </source>
</evidence>
<keyword evidence="3" id="KW-1185">Reference proteome</keyword>